<dbReference type="InterPro" id="IPR000073">
    <property type="entry name" value="AB_hydrolase_1"/>
</dbReference>
<comment type="caution">
    <text evidence="2">The sequence shown here is derived from an EMBL/GenBank/DDBJ whole genome shotgun (WGS) entry which is preliminary data.</text>
</comment>
<organism evidence="2 3">
    <name type="scientific">Williamsia marianensis</name>
    <dbReference type="NCBI Taxonomy" id="85044"/>
    <lineage>
        <taxon>Bacteria</taxon>
        <taxon>Bacillati</taxon>
        <taxon>Actinomycetota</taxon>
        <taxon>Actinomycetes</taxon>
        <taxon>Mycobacteriales</taxon>
        <taxon>Nocardiaceae</taxon>
        <taxon>Williamsia</taxon>
    </lineage>
</organism>
<dbReference type="InterPro" id="IPR050471">
    <property type="entry name" value="AB_hydrolase"/>
</dbReference>
<proteinExistence type="predicted"/>
<evidence type="ECO:0000313" key="2">
    <source>
        <dbReference type="EMBL" id="PHV68660.1"/>
    </source>
</evidence>
<dbReference type="GO" id="GO:0046503">
    <property type="term" value="P:glycerolipid catabolic process"/>
    <property type="evidence" value="ECO:0007669"/>
    <property type="project" value="TreeGrafter"/>
</dbReference>
<dbReference type="PANTHER" id="PTHR43433">
    <property type="entry name" value="HYDROLASE, ALPHA/BETA FOLD FAMILY PROTEIN"/>
    <property type="match status" value="1"/>
</dbReference>
<dbReference type="InterPro" id="IPR029058">
    <property type="entry name" value="AB_hydrolase_fold"/>
</dbReference>
<feature type="domain" description="AB hydrolase-1" evidence="1">
    <location>
        <begin position="29"/>
        <end position="284"/>
    </location>
</feature>
<dbReference type="RefSeq" id="WP_099381775.1">
    <property type="nucleotide sequence ID" value="NZ_PEBD01000004.1"/>
</dbReference>
<dbReference type="Pfam" id="PF00561">
    <property type="entry name" value="Abhydrolase_1"/>
    <property type="match status" value="1"/>
</dbReference>
<keyword evidence="2" id="KW-0378">Hydrolase</keyword>
<accession>A0A2G3PSC1</accession>
<dbReference type="Gene3D" id="3.40.50.1820">
    <property type="entry name" value="alpha/beta hydrolase"/>
    <property type="match status" value="1"/>
</dbReference>
<evidence type="ECO:0000259" key="1">
    <source>
        <dbReference type="Pfam" id="PF00561"/>
    </source>
</evidence>
<dbReference type="Proteomes" id="UP000225108">
    <property type="component" value="Unassembled WGS sequence"/>
</dbReference>
<protein>
    <submittedName>
        <fullName evidence="2">Alpha/beta hydrolase</fullName>
    </submittedName>
</protein>
<reference evidence="2 3" key="1">
    <citation type="submission" date="2017-10" db="EMBL/GenBank/DDBJ databases">
        <title>The draft genome sequence of Williamsia sp. BULT 1.1 isolated from the semi-arid grassland soils from South Africa.</title>
        <authorList>
            <person name="Kabwe M.H."/>
            <person name="Govender N."/>
            <person name="Mutseka Lunga P."/>
            <person name="Vikram S."/>
            <person name="Makhalanyane T.P."/>
        </authorList>
    </citation>
    <scope>NUCLEOTIDE SEQUENCE [LARGE SCALE GENOMIC DNA]</scope>
    <source>
        <strain evidence="2 3">BULT 1.1</strain>
    </source>
</reference>
<name>A0A2G3PSC1_WILMA</name>
<gene>
    <name evidence="2" type="ORF">CSW57_05615</name>
</gene>
<sequence>MSEIENRVGTAQVGDITIAYEDMGDPNDPAVLLIMGLSAQLTFWQTAFCESIAARGYRVIRFDNRDIGLSTHLDGVRVDGSMLTRMARHQLGLPSDVPYTLVDMAQDAVGLLDTLEIEKAHVVGGSMGGMIAQVLAGRHPERVLSLAIFFSSTNEAFLPPPDPRKLWALLSGPGKGATREAYIENAAKAIRAIGSPKYQLSWDEALRRSTAAYDRAHDPAGVVRQTCAVMGTGSLKKYTTAITAPTVVIHGKADGLMRPSGGKAIARAIKGSKLVLIDGMGHDLPEPLWPQFISELVANFSRSTNSNAAR</sequence>
<dbReference type="AlphaFoldDB" id="A0A2G3PSC1"/>
<dbReference type="GO" id="GO:0004806">
    <property type="term" value="F:triacylglycerol lipase activity"/>
    <property type="evidence" value="ECO:0007669"/>
    <property type="project" value="TreeGrafter"/>
</dbReference>
<dbReference type="PANTHER" id="PTHR43433:SF5">
    <property type="entry name" value="AB HYDROLASE-1 DOMAIN-CONTAINING PROTEIN"/>
    <property type="match status" value="1"/>
</dbReference>
<evidence type="ECO:0000313" key="3">
    <source>
        <dbReference type="Proteomes" id="UP000225108"/>
    </source>
</evidence>
<dbReference type="SUPFAM" id="SSF53474">
    <property type="entry name" value="alpha/beta-Hydrolases"/>
    <property type="match status" value="1"/>
</dbReference>
<dbReference type="EMBL" id="PEBD01000004">
    <property type="protein sequence ID" value="PHV68660.1"/>
    <property type="molecule type" value="Genomic_DNA"/>
</dbReference>